<evidence type="ECO:0000256" key="5">
    <source>
        <dbReference type="ARBA" id="ARBA00022737"/>
    </source>
</evidence>
<evidence type="ECO:0000256" key="7">
    <source>
        <dbReference type="ARBA" id="ARBA00022771"/>
    </source>
</evidence>
<keyword evidence="5" id="KW-0677">Repeat</keyword>
<feature type="region of interest" description="Disordered" evidence="14">
    <location>
        <begin position="388"/>
        <end position="489"/>
    </location>
</feature>
<dbReference type="SMART" id="SM00184">
    <property type="entry name" value="RING"/>
    <property type="match status" value="1"/>
</dbReference>
<dbReference type="PANTHER" id="PTHR13763">
    <property type="entry name" value="BREAST CANCER TYPE 1 SUSCEPTIBILITY PROTEIN BRCA1"/>
    <property type="match status" value="1"/>
</dbReference>
<keyword evidence="6" id="KW-0227">DNA damage</keyword>
<dbReference type="PANTHER" id="PTHR13763:SF0">
    <property type="entry name" value="BREAST CANCER TYPE 1 SUSCEPTIBILITY PROTEIN"/>
    <property type="match status" value="1"/>
</dbReference>
<evidence type="ECO:0000256" key="13">
    <source>
        <dbReference type="PROSITE-ProRule" id="PRU00175"/>
    </source>
</evidence>
<dbReference type="GO" id="GO:0045944">
    <property type="term" value="P:positive regulation of transcription by RNA polymerase II"/>
    <property type="evidence" value="ECO:0007669"/>
    <property type="project" value="TreeGrafter"/>
</dbReference>
<evidence type="ECO:0000256" key="8">
    <source>
        <dbReference type="ARBA" id="ARBA00022833"/>
    </source>
</evidence>
<accession>A0A1D2AA13</accession>
<evidence type="ECO:0000256" key="14">
    <source>
        <dbReference type="SAM" id="MobiDB-lite"/>
    </source>
</evidence>
<proteinExistence type="predicted"/>
<evidence type="ECO:0000256" key="6">
    <source>
        <dbReference type="ARBA" id="ARBA00022763"/>
    </source>
</evidence>
<keyword evidence="4" id="KW-0479">Metal-binding</keyword>
<keyword evidence="3" id="KW-0158">Chromosome</keyword>
<dbReference type="GO" id="GO:0005634">
    <property type="term" value="C:nucleus"/>
    <property type="evidence" value="ECO:0007669"/>
    <property type="project" value="UniProtKB-SubCell"/>
</dbReference>
<dbReference type="AlphaFoldDB" id="A0A1D2AA13"/>
<dbReference type="InterPro" id="IPR013083">
    <property type="entry name" value="Znf_RING/FYVE/PHD"/>
</dbReference>
<dbReference type="GO" id="GO:0000724">
    <property type="term" value="P:double-strand break repair via homologous recombination"/>
    <property type="evidence" value="ECO:0007669"/>
    <property type="project" value="TreeGrafter"/>
</dbReference>
<keyword evidence="7 13" id="KW-0863">Zinc-finger</keyword>
<feature type="region of interest" description="Disordered" evidence="14">
    <location>
        <begin position="105"/>
        <end position="202"/>
    </location>
</feature>
<comment type="subcellular location">
    <subcellularLocation>
        <location evidence="2">Chromosome</location>
    </subcellularLocation>
    <subcellularLocation>
        <location evidence="1">Nucleus</location>
    </subcellularLocation>
</comment>
<dbReference type="InterPro" id="IPR017907">
    <property type="entry name" value="Znf_RING_CS"/>
</dbReference>
<feature type="domain" description="RING-type" evidence="15">
    <location>
        <begin position="28"/>
        <end position="71"/>
    </location>
</feature>
<evidence type="ECO:0000256" key="4">
    <source>
        <dbReference type="ARBA" id="ARBA00022723"/>
    </source>
</evidence>
<dbReference type="SMART" id="SM00292">
    <property type="entry name" value="BRCT"/>
    <property type="match status" value="2"/>
</dbReference>
<keyword evidence="8" id="KW-0862">Zinc</keyword>
<dbReference type="InterPro" id="IPR018957">
    <property type="entry name" value="Znf_C3HC4_RING-type"/>
</dbReference>
<evidence type="ECO:0000256" key="12">
    <source>
        <dbReference type="ARBA" id="ARBA00031556"/>
    </source>
</evidence>
<evidence type="ECO:0000256" key="2">
    <source>
        <dbReference type="ARBA" id="ARBA00004286"/>
    </source>
</evidence>
<evidence type="ECO:0000256" key="11">
    <source>
        <dbReference type="ARBA" id="ARBA00023306"/>
    </source>
</evidence>
<dbReference type="InterPro" id="IPR001357">
    <property type="entry name" value="BRCT_dom"/>
</dbReference>
<reference evidence="17" key="1">
    <citation type="submission" date="2015-08" db="EMBL/GenBank/DDBJ databases">
        <authorList>
            <person name="Babu N.S."/>
            <person name="Beckwith C.J."/>
            <person name="Beseler K.G."/>
            <person name="Brison A."/>
            <person name="Carone J.V."/>
            <person name="Caskin T.P."/>
            <person name="Diamond M."/>
            <person name="Durham M.E."/>
            <person name="Foxe J.M."/>
            <person name="Go M."/>
            <person name="Henderson B.A."/>
            <person name="Jones I.B."/>
            <person name="McGettigan J.A."/>
            <person name="Micheletti S.J."/>
            <person name="Nasrallah M.E."/>
            <person name="Ortiz D."/>
            <person name="Piller C.R."/>
            <person name="Privatt S.R."/>
            <person name="Schneider S.L."/>
            <person name="Sharp S."/>
            <person name="Smith T.C."/>
            <person name="Stanton J.D."/>
            <person name="Ullery H.E."/>
            <person name="Wilson R.J."/>
            <person name="Serrano M.G."/>
            <person name="Buck G."/>
            <person name="Lee V."/>
            <person name="Wang Y."/>
            <person name="Carvalho R."/>
            <person name="Voegtly L."/>
            <person name="Shi R."/>
            <person name="Duckworth R."/>
            <person name="Johnson A."/>
            <person name="Loviza R."/>
            <person name="Walstead R."/>
            <person name="Shah Z."/>
            <person name="Kiflezghi M."/>
            <person name="Wade K."/>
            <person name="Ball S.L."/>
            <person name="Bradley K.W."/>
            <person name="Asai D.J."/>
            <person name="Bowman C.A."/>
            <person name="Russell D.A."/>
            <person name="Pope W.H."/>
            <person name="Jacobs-Sera D."/>
            <person name="Hendrix R.W."/>
            <person name="Hatfull G.F."/>
        </authorList>
    </citation>
    <scope>NUCLEOTIDE SEQUENCE</scope>
</reference>
<feature type="non-terminal residue" evidence="17">
    <location>
        <position position="1"/>
    </location>
</feature>
<evidence type="ECO:0000256" key="10">
    <source>
        <dbReference type="ARBA" id="ARBA00023242"/>
    </source>
</evidence>
<dbReference type="InterPro" id="IPR036420">
    <property type="entry name" value="BRCT_dom_sf"/>
</dbReference>
<protein>
    <recommendedName>
        <fullName evidence="12">RING-type E3 ubiquitin transferase BRCA1</fullName>
    </recommendedName>
</protein>
<organism evidence="17">
    <name type="scientific">Auxenochlorella protothecoides</name>
    <name type="common">Green microalga</name>
    <name type="synonym">Chlorella protothecoides</name>
    <dbReference type="NCBI Taxonomy" id="3075"/>
    <lineage>
        <taxon>Eukaryota</taxon>
        <taxon>Viridiplantae</taxon>
        <taxon>Chlorophyta</taxon>
        <taxon>core chlorophytes</taxon>
        <taxon>Trebouxiophyceae</taxon>
        <taxon>Chlorellales</taxon>
        <taxon>Chlorellaceae</taxon>
        <taxon>Auxenochlorella</taxon>
    </lineage>
</organism>
<evidence type="ECO:0000313" key="17">
    <source>
        <dbReference type="EMBL" id="JAT75921.1"/>
    </source>
</evidence>
<dbReference type="GO" id="GO:0004842">
    <property type="term" value="F:ubiquitin-protein transferase activity"/>
    <property type="evidence" value="ECO:0007669"/>
    <property type="project" value="TreeGrafter"/>
</dbReference>
<keyword evidence="9" id="KW-0234">DNA repair</keyword>
<dbReference type="PROSITE" id="PS50089">
    <property type="entry name" value="ZF_RING_2"/>
    <property type="match status" value="1"/>
</dbReference>
<feature type="domain" description="BRCT" evidence="16">
    <location>
        <begin position="525"/>
        <end position="601"/>
    </location>
</feature>
<feature type="region of interest" description="Disordered" evidence="14">
    <location>
        <begin position="295"/>
        <end position="325"/>
    </location>
</feature>
<dbReference type="Gene3D" id="3.40.50.10190">
    <property type="entry name" value="BRCT domain"/>
    <property type="match status" value="1"/>
</dbReference>
<dbReference type="Gene3D" id="3.30.40.10">
    <property type="entry name" value="Zinc/RING finger domain, C3HC4 (zinc finger)"/>
    <property type="match status" value="1"/>
</dbReference>
<dbReference type="GO" id="GO:0005694">
    <property type="term" value="C:chromosome"/>
    <property type="evidence" value="ECO:0007669"/>
    <property type="project" value="UniProtKB-SubCell"/>
</dbReference>
<sequence>YNLWWACDGTYQQGMSDTVQLLVQAVTCPLCHGPFVNPHSFGTCGHTFCRVCVVERLEGPGVTSSMCPTCRQPAWKNDLVYNHRMANVVESVKCLAGVTCGPLKQGHGPASQPGDQSQGAEGGGRPTKRPRRSGRRAGSGKRGAPRLPDRGHPGAQARAGWVHGGSQGAAGVGGLAQPSEDSGVDAGGRGPGIDSSPAPAPAVIAASPAPAAAGPERPVVAAAIPPAALPRAVCGALACADADPGALPPEPGLEPGCLPDTSPGRSKARVCQACASQLDLDRVVLASQQDRASCAELSSPMPGESSGAAALGKPEAPARDQEAGGVKGLDLDSPSCAGGPGLDATPPGLAMPPLRHEMLLLQRAILLCDVLGTLGPTAEALPGTEAERPALEEQADTAGASPADVSPGAGRSTEPGAPATGGDDAARPPCRPPTSQGTVCAPAASTGWPATAVPPRRPPHPGRSGPSRAGRPGGPRSGQARGGSASPRPRSIAELLTQGSQRALAAASQRGDGRRRVVLSSPAHRALLAQLAERLGGAEEGGEVTRDTTHVIVATDARGVVATRVMKLCQALAVGCWILAPAWLEACMEAGAWVPEQAFEVKGDGCCLGGPARARKRADRGCPGLFAGRTFRIVGKGPLHAAGLTKAIELAGGSIVTRSLPGACLVSLQNDLEFLSKAWKSWGVQPVTSSWILDHLSRQEELEPVQQDPQENSALSIDPLSV</sequence>
<evidence type="ECO:0000256" key="1">
    <source>
        <dbReference type="ARBA" id="ARBA00004123"/>
    </source>
</evidence>
<dbReference type="SUPFAM" id="SSF57850">
    <property type="entry name" value="RING/U-box"/>
    <property type="match status" value="1"/>
</dbReference>
<dbReference type="Pfam" id="PF00097">
    <property type="entry name" value="zf-C3HC4"/>
    <property type="match status" value="1"/>
</dbReference>
<dbReference type="GO" id="GO:0008270">
    <property type="term" value="F:zinc ion binding"/>
    <property type="evidence" value="ECO:0007669"/>
    <property type="project" value="UniProtKB-KW"/>
</dbReference>
<dbReference type="PROSITE" id="PS00518">
    <property type="entry name" value="ZF_RING_1"/>
    <property type="match status" value="1"/>
</dbReference>
<keyword evidence="11" id="KW-0131">Cell cycle</keyword>
<gene>
    <name evidence="17" type="ORF">g.87854</name>
</gene>
<evidence type="ECO:0000256" key="3">
    <source>
        <dbReference type="ARBA" id="ARBA00022454"/>
    </source>
</evidence>
<feature type="compositionally biased region" description="Basic residues" evidence="14">
    <location>
        <begin position="126"/>
        <end position="139"/>
    </location>
</feature>
<feature type="compositionally biased region" description="Low complexity" evidence="14">
    <location>
        <begin position="477"/>
        <end position="488"/>
    </location>
</feature>
<dbReference type="InterPro" id="IPR031099">
    <property type="entry name" value="BRCA1-associated"/>
</dbReference>
<keyword evidence="10" id="KW-0539">Nucleus</keyword>
<dbReference type="PROSITE" id="PS50172">
    <property type="entry name" value="BRCT"/>
    <property type="match status" value="1"/>
</dbReference>
<name>A0A1D2AA13_AUXPR</name>
<dbReference type="Pfam" id="PF00533">
    <property type="entry name" value="BRCT"/>
    <property type="match status" value="1"/>
</dbReference>
<evidence type="ECO:0000256" key="9">
    <source>
        <dbReference type="ARBA" id="ARBA00023204"/>
    </source>
</evidence>
<feature type="region of interest" description="Disordered" evidence="14">
    <location>
        <begin position="702"/>
        <end position="722"/>
    </location>
</feature>
<evidence type="ECO:0000259" key="15">
    <source>
        <dbReference type="PROSITE" id="PS50089"/>
    </source>
</evidence>
<dbReference type="SUPFAM" id="SSF52113">
    <property type="entry name" value="BRCT domain"/>
    <property type="match status" value="1"/>
</dbReference>
<dbReference type="EMBL" id="GDKF01002701">
    <property type="protein sequence ID" value="JAT75921.1"/>
    <property type="molecule type" value="Transcribed_RNA"/>
</dbReference>
<evidence type="ECO:0000259" key="16">
    <source>
        <dbReference type="PROSITE" id="PS50172"/>
    </source>
</evidence>
<dbReference type="InterPro" id="IPR001841">
    <property type="entry name" value="Znf_RING"/>
</dbReference>
<feature type="compositionally biased region" description="Gly residues" evidence="14">
    <location>
        <begin position="162"/>
        <end position="174"/>
    </location>
</feature>